<accession>A0A5C4VQX5</accession>
<keyword evidence="2" id="KW-1185">Reference proteome</keyword>
<dbReference type="Proteomes" id="UP000313231">
    <property type="component" value="Unassembled WGS sequence"/>
</dbReference>
<name>A0A5C4VQX5_9ACTN</name>
<gene>
    <name evidence="1" type="ORF">FHP29_13635</name>
</gene>
<organism evidence="1 2">
    <name type="scientific">Nocardioides albidus</name>
    <dbReference type="NCBI Taxonomy" id="1517589"/>
    <lineage>
        <taxon>Bacteria</taxon>
        <taxon>Bacillati</taxon>
        <taxon>Actinomycetota</taxon>
        <taxon>Actinomycetes</taxon>
        <taxon>Propionibacteriales</taxon>
        <taxon>Nocardioidaceae</taxon>
        <taxon>Nocardioides</taxon>
    </lineage>
</organism>
<protein>
    <submittedName>
        <fullName evidence="1">Uncharacterized protein</fullName>
    </submittedName>
</protein>
<dbReference type="OrthoDB" id="3783748at2"/>
<reference evidence="1 2" key="1">
    <citation type="journal article" date="2016" name="Int. J. Syst. Evol. Microbiol.">
        <title>Nocardioides albidus sp. nov., an actinobacterium isolated from garden soil.</title>
        <authorList>
            <person name="Singh H."/>
            <person name="Du J."/>
            <person name="Trinh H."/>
            <person name="Won K."/>
            <person name="Yang J.E."/>
            <person name="Yin C."/>
            <person name="Kook M."/>
            <person name="Yi T.H."/>
        </authorList>
    </citation>
    <scope>NUCLEOTIDE SEQUENCE [LARGE SCALE GENOMIC DNA]</scope>
    <source>
        <strain evidence="1 2">CCTCC AB 2015297</strain>
    </source>
</reference>
<dbReference type="AlphaFoldDB" id="A0A5C4VQX5"/>
<comment type="caution">
    <text evidence="1">The sequence shown here is derived from an EMBL/GenBank/DDBJ whole genome shotgun (WGS) entry which is preliminary data.</text>
</comment>
<evidence type="ECO:0000313" key="2">
    <source>
        <dbReference type="Proteomes" id="UP000313231"/>
    </source>
</evidence>
<evidence type="ECO:0000313" key="1">
    <source>
        <dbReference type="EMBL" id="TNM38312.1"/>
    </source>
</evidence>
<proteinExistence type="predicted"/>
<dbReference type="EMBL" id="VDMP01000025">
    <property type="protein sequence ID" value="TNM38312.1"/>
    <property type="molecule type" value="Genomic_DNA"/>
</dbReference>
<sequence length="179" mass="19568">MSKLLTPLGAVLAGLLSVLIAGTLVVPAPARAAEKVIDDGAEPSLPARMDILTVEIDNRVDRVVLRVTFRDLVEERRARTKVFIGTDPATDAGFIAYSRHRPGTEPLTQLWVPTDQEFGGTPVACAGVRGKWRFDKNRVRIVVPQSCLASTATRYRFKAVSGFYGTVGDWTAFRRVARG</sequence>
<dbReference type="RefSeq" id="WP_139623426.1">
    <property type="nucleotide sequence ID" value="NZ_VDMP01000025.1"/>
</dbReference>